<organism evidence="7 8">
    <name type="scientific">Mixta theicola</name>
    <dbReference type="NCBI Taxonomy" id="1458355"/>
    <lineage>
        <taxon>Bacteria</taxon>
        <taxon>Pseudomonadati</taxon>
        <taxon>Pseudomonadota</taxon>
        <taxon>Gammaproteobacteria</taxon>
        <taxon>Enterobacterales</taxon>
        <taxon>Erwiniaceae</taxon>
        <taxon>Mixta</taxon>
    </lineage>
</organism>
<evidence type="ECO:0000256" key="4">
    <source>
        <dbReference type="ARBA" id="ARBA00023004"/>
    </source>
</evidence>
<sequence length="166" mass="17580">MTDFILVDAQRCIACRTCEVACAQAHLPQGGVNTTTFFPRLNVYKLSQSSAPAICHQCENAPCVGACPTGALTLDKHLVQADSSRCIGCKNCIVACPFGCISIEPSVNSGSAEIIKCDLCAARESGPACVEVCPTFALRLLQAGELNALKDKRAKETGHKAFLLHP</sequence>
<keyword evidence="2" id="KW-0479">Metal-binding</keyword>
<dbReference type="Proteomes" id="UP000236345">
    <property type="component" value="Unassembled WGS sequence"/>
</dbReference>
<evidence type="ECO:0000256" key="5">
    <source>
        <dbReference type="ARBA" id="ARBA00023014"/>
    </source>
</evidence>
<keyword evidence="5" id="KW-0411">Iron-sulfur</keyword>
<evidence type="ECO:0000313" key="7">
    <source>
        <dbReference type="EMBL" id="PNS12725.1"/>
    </source>
</evidence>
<dbReference type="PROSITE" id="PS51379">
    <property type="entry name" value="4FE4S_FER_2"/>
    <property type="match status" value="2"/>
</dbReference>
<evidence type="ECO:0000259" key="6">
    <source>
        <dbReference type="PROSITE" id="PS51379"/>
    </source>
</evidence>
<dbReference type="GO" id="GO:0046872">
    <property type="term" value="F:metal ion binding"/>
    <property type="evidence" value="ECO:0007669"/>
    <property type="project" value="UniProtKB-KW"/>
</dbReference>
<reference evidence="8" key="1">
    <citation type="submission" date="2017-09" db="EMBL/GenBank/DDBJ databases">
        <authorList>
            <person name="Palmer M."/>
            <person name="Steenkamp E.T."/>
            <person name="Coetzee M.P."/>
            <person name="Avontuur J.R."/>
            <person name="Van Zyl E."/>
            <person name="Chan W.-Y."/>
            <person name="Blom J."/>
            <person name="Venter S.N."/>
        </authorList>
    </citation>
    <scope>NUCLEOTIDE SEQUENCE [LARGE SCALE GENOMIC DNA]</scope>
    <source>
        <strain evidence="8">QC88-366</strain>
    </source>
</reference>
<dbReference type="PROSITE" id="PS00198">
    <property type="entry name" value="4FE4S_FER_1"/>
    <property type="match status" value="1"/>
</dbReference>
<evidence type="ECO:0000256" key="3">
    <source>
        <dbReference type="ARBA" id="ARBA00022737"/>
    </source>
</evidence>
<protein>
    <submittedName>
        <fullName evidence="7">Effector protein</fullName>
    </submittedName>
</protein>
<keyword evidence="1" id="KW-0004">4Fe-4S</keyword>
<evidence type="ECO:0000256" key="2">
    <source>
        <dbReference type="ARBA" id="ARBA00022723"/>
    </source>
</evidence>
<dbReference type="SUPFAM" id="SSF54862">
    <property type="entry name" value="4Fe-4S ferredoxins"/>
    <property type="match status" value="1"/>
</dbReference>
<keyword evidence="3" id="KW-0677">Repeat</keyword>
<dbReference type="OrthoDB" id="9779457at2"/>
<dbReference type="RefSeq" id="WP_103058961.1">
    <property type="nucleotide sequence ID" value="NZ_BSOF01000028.1"/>
</dbReference>
<dbReference type="CDD" id="cd10554">
    <property type="entry name" value="HycB_like"/>
    <property type="match status" value="1"/>
</dbReference>
<dbReference type="EMBL" id="NWUO01000003">
    <property type="protein sequence ID" value="PNS12725.1"/>
    <property type="molecule type" value="Genomic_DNA"/>
</dbReference>
<dbReference type="InterPro" id="IPR050294">
    <property type="entry name" value="RnfB_subfamily"/>
</dbReference>
<accession>A0A2K1QCH1</accession>
<dbReference type="Pfam" id="PF13247">
    <property type="entry name" value="Fer4_11"/>
    <property type="match status" value="1"/>
</dbReference>
<feature type="domain" description="4Fe-4S ferredoxin-type" evidence="6">
    <location>
        <begin position="77"/>
        <end position="106"/>
    </location>
</feature>
<feature type="domain" description="4Fe-4S ferredoxin-type" evidence="6">
    <location>
        <begin position="3"/>
        <end position="32"/>
    </location>
</feature>
<comment type="caution">
    <text evidence="7">The sequence shown here is derived from an EMBL/GenBank/DDBJ whole genome shotgun (WGS) entry which is preliminary data.</text>
</comment>
<dbReference type="InterPro" id="IPR017900">
    <property type="entry name" value="4Fe4S_Fe_S_CS"/>
</dbReference>
<dbReference type="PANTHER" id="PTHR42859:SF17">
    <property type="entry name" value="ELECTRON TRANSPORT PROTEIN HYDN-RELATED"/>
    <property type="match status" value="1"/>
</dbReference>
<dbReference type="PANTHER" id="PTHR42859">
    <property type="entry name" value="OXIDOREDUCTASE"/>
    <property type="match status" value="1"/>
</dbReference>
<name>A0A2K1QCH1_9GAMM</name>
<dbReference type="Gene3D" id="3.30.70.20">
    <property type="match status" value="2"/>
</dbReference>
<dbReference type="GO" id="GO:0051539">
    <property type="term" value="F:4 iron, 4 sulfur cluster binding"/>
    <property type="evidence" value="ECO:0007669"/>
    <property type="project" value="UniProtKB-KW"/>
</dbReference>
<keyword evidence="4" id="KW-0408">Iron</keyword>
<proteinExistence type="predicted"/>
<gene>
    <name evidence="7" type="ORF">COO59_06330</name>
</gene>
<dbReference type="InterPro" id="IPR017896">
    <property type="entry name" value="4Fe4S_Fe-S-bd"/>
</dbReference>
<keyword evidence="8" id="KW-1185">Reference proteome</keyword>
<dbReference type="AlphaFoldDB" id="A0A2K1QCH1"/>
<evidence type="ECO:0000313" key="8">
    <source>
        <dbReference type="Proteomes" id="UP000236345"/>
    </source>
</evidence>
<evidence type="ECO:0000256" key="1">
    <source>
        <dbReference type="ARBA" id="ARBA00022485"/>
    </source>
</evidence>